<proteinExistence type="predicted"/>
<sequence>MALRYALMAALHEAPATGYELTQRFRSRLANVWNASHQQVYRELARLLEDNKLLVETVAQSDKPDKKRYHLTIAGRKDLEEWLNTPQPRPPVRDPLLVKLFAGDLLDSDVLKEDIEKLKQDWLAQLGYFRSIEHTYFRQPSALSRQYRLQYMALRRGITQITAGLEWLEELETTLEELDDAP</sequence>
<dbReference type="InterPro" id="IPR036388">
    <property type="entry name" value="WH-like_DNA-bd_sf"/>
</dbReference>
<dbReference type="RefSeq" id="WP_131483589.1">
    <property type="nucleotide sequence ID" value="NZ_SJDL01000040.1"/>
</dbReference>
<dbReference type="PANTHER" id="PTHR43252:SF4">
    <property type="entry name" value="TRANSCRIPTIONAL REGULATORY PROTEIN"/>
    <property type="match status" value="1"/>
</dbReference>
<feature type="domain" description="Transcription regulator PadR N-terminal" evidence="1">
    <location>
        <begin position="8"/>
        <end position="81"/>
    </location>
</feature>
<dbReference type="InterPro" id="IPR018309">
    <property type="entry name" value="Tscrpt_reg_PadR_C"/>
</dbReference>
<evidence type="ECO:0000313" key="4">
    <source>
        <dbReference type="Proteomes" id="UP000313645"/>
    </source>
</evidence>
<evidence type="ECO:0000313" key="3">
    <source>
        <dbReference type="EMBL" id="TBW49538.1"/>
    </source>
</evidence>
<dbReference type="Gene3D" id="6.10.140.190">
    <property type="match status" value="1"/>
</dbReference>
<dbReference type="PANTHER" id="PTHR43252">
    <property type="entry name" value="TRANSCRIPTIONAL REGULATOR YQJI"/>
    <property type="match status" value="1"/>
</dbReference>
<dbReference type="InterPro" id="IPR005149">
    <property type="entry name" value="Tscrpt_reg_PadR_N"/>
</dbReference>
<feature type="domain" description="Transcription regulator PadR C-terminal" evidence="2">
    <location>
        <begin position="92"/>
        <end position="176"/>
    </location>
</feature>
<dbReference type="Pfam" id="PF03551">
    <property type="entry name" value="PadR"/>
    <property type="match status" value="1"/>
</dbReference>
<dbReference type="EMBL" id="SJDL01000040">
    <property type="protein sequence ID" value="TBW49538.1"/>
    <property type="molecule type" value="Genomic_DNA"/>
</dbReference>
<dbReference type="InterPro" id="IPR036390">
    <property type="entry name" value="WH_DNA-bd_sf"/>
</dbReference>
<dbReference type="Proteomes" id="UP000313645">
    <property type="component" value="Unassembled WGS sequence"/>
</dbReference>
<accession>A0ABY1ZJ75</accession>
<dbReference type="Pfam" id="PF10400">
    <property type="entry name" value="Vir_act_alpha_C"/>
    <property type="match status" value="1"/>
</dbReference>
<keyword evidence="4" id="KW-1185">Reference proteome</keyword>
<name>A0ABY1ZJ75_9GAMM</name>
<gene>
    <name evidence="3" type="ORF">EZI54_19475</name>
</gene>
<evidence type="ECO:0000259" key="2">
    <source>
        <dbReference type="Pfam" id="PF10400"/>
    </source>
</evidence>
<organism evidence="3 4">
    <name type="scientific">Marinobacter halodurans</name>
    <dbReference type="NCBI Taxonomy" id="2528979"/>
    <lineage>
        <taxon>Bacteria</taxon>
        <taxon>Pseudomonadati</taxon>
        <taxon>Pseudomonadota</taxon>
        <taxon>Gammaproteobacteria</taxon>
        <taxon>Pseudomonadales</taxon>
        <taxon>Marinobacteraceae</taxon>
        <taxon>Marinobacter</taxon>
    </lineage>
</organism>
<comment type="caution">
    <text evidence="3">The sequence shown here is derived from an EMBL/GenBank/DDBJ whole genome shotgun (WGS) entry which is preliminary data.</text>
</comment>
<reference evidence="3 4" key="1">
    <citation type="submission" date="2019-02" db="EMBL/GenBank/DDBJ databases">
        <title>Marinobacter halodurans sp. nov., a marine bacterium isolated from sea tidal flat.</title>
        <authorList>
            <person name="Yoo Y."/>
            <person name="Lee D.W."/>
            <person name="Kim B.S."/>
            <person name="Kim J.-J."/>
        </authorList>
    </citation>
    <scope>NUCLEOTIDE SEQUENCE [LARGE SCALE GENOMIC DNA]</scope>
    <source>
        <strain evidence="3 4">YJ-S3-2</strain>
    </source>
</reference>
<protein>
    <submittedName>
        <fullName evidence="3">PadR family transcriptional regulator</fullName>
    </submittedName>
</protein>
<dbReference type="Gene3D" id="1.10.10.10">
    <property type="entry name" value="Winged helix-like DNA-binding domain superfamily/Winged helix DNA-binding domain"/>
    <property type="match status" value="1"/>
</dbReference>
<evidence type="ECO:0000259" key="1">
    <source>
        <dbReference type="Pfam" id="PF03551"/>
    </source>
</evidence>
<dbReference type="SUPFAM" id="SSF46785">
    <property type="entry name" value="Winged helix' DNA-binding domain"/>
    <property type="match status" value="1"/>
</dbReference>